<protein>
    <recommendedName>
        <fullName evidence="1">Thioredoxin domain-containing protein</fullName>
    </recommendedName>
</protein>
<name>Q0F375_9PROT</name>
<dbReference type="PROSITE" id="PS51352">
    <property type="entry name" value="THIOREDOXIN_2"/>
    <property type="match status" value="1"/>
</dbReference>
<gene>
    <name evidence="2" type="ORF">SPV1_04578</name>
</gene>
<comment type="caution">
    <text evidence="2">The sequence shown here is derived from an EMBL/GenBank/DDBJ whole genome shotgun (WGS) entry which is preliminary data.</text>
</comment>
<dbReference type="RefSeq" id="WP_009851211.1">
    <property type="nucleotide sequence ID" value="NZ_DS022295.1"/>
</dbReference>
<dbReference type="InterPro" id="IPR013766">
    <property type="entry name" value="Thioredoxin_domain"/>
</dbReference>
<dbReference type="Pfam" id="PF13728">
    <property type="entry name" value="TraF"/>
    <property type="match status" value="1"/>
</dbReference>
<dbReference type="SUPFAM" id="SSF52833">
    <property type="entry name" value="Thioredoxin-like"/>
    <property type="match status" value="1"/>
</dbReference>
<proteinExistence type="predicted"/>
<dbReference type="AlphaFoldDB" id="Q0F375"/>
<dbReference type="OrthoDB" id="5559625at2"/>
<dbReference type="InParanoid" id="Q0F375"/>
<evidence type="ECO:0000313" key="3">
    <source>
        <dbReference type="Proteomes" id="UP000005297"/>
    </source>
</evidence>
<evidence type="ECO:0000313" key="2">
    <source>
        <dbReference type="EMBL" id="EAU56066.1"/>
    </source>
</evidence>
<dbReference type="HOGENOM" id="CLU_068456_2_1_0"/>
<dbReference type="InterPro" id="IPR036249">
    <property type="entry name" value="Thioredoxin-like_sf"/>
</dbReference>
<dbReference type="Proteomes" id="UP000005297">
    <property type="component" value="Unassembled WGS sequence"/>
</dbReference>
<dbReference type="eggNOG" id="COG0526">
    <property type="taxonomic scope" value="Bacteria"/>
</dbReference>
<reference evidence="2 3" key="1">
    <citation type="submission" date="2006-09" db="EMBL/GenBank/DDBJ databases">
        <authorList>
            <person name="Emerson D."/>
            <person name="Ferriera S."/>
            <person name="Johnson J."/>
            <person name="Kravitz S."/>
            <person name="Halpern A."/>
            <person name="Remington K."/>
            <person name="Beeson K."/>
            <person name="Tran B."/>
            <person name="Rogers Y.-H."/>
            <person name="Friedman R."/>
            <person name="Venter J.C."/>
        </authorList>
    </citation>
    <scope>NUCLEOTIDE SEQUENCE [LARGE SCALE GENOMIC DNA]</scope>
    <source>
        <strain evidence="2 3">PV-1</strain>
    </source>
</reference>
<feature type="domain" description="Thioredoxin" evidence="1">
    <location>
        <begin position="113"/>
        <end position="252"/>
    </location>
</feature>
<dbReference type="EMBL" id="AATS01000001">
    <property type="protein sequence ID" value="EAU56066.1"/>
    <property type="molecule type" value="Genomic_DNA"/>
</dbReference>
<dbReference type="Gene3D" id="3.40.30.10">
    <property type="entry name" value="Glutaredoxin"/>
    <property type="match status" value="1"/>
</dbReference>
<evidence type="ECO:0000259" key="1">
    <source>
        <dbReference type="PROSITE" id="PS51352"/>
    </source>
</evidence>
<organism evidence="2 3">
    <name type="scientific">Mariprofundus ferrooxydans PV-1</name>
    <dbReference type="NCBI Taxonomy" id="314345"/>
    <lineage>
        <taxon>Bacteria</taxon>
        <taxon>Pseudomonadati</taxon>
        <taxon>Pseudomonadota</taxon>
        <taxon>Candidatius Mariprofundia</taxon>
        <taxon>Mariprofundales</taxon>
        <taxon>Mariprofundaceae</taxon>
        <taxon>Mariprofundus</taxon>
    </lineage>
</organism>
<keyword evidence="3" id="KW-1185">Reference proteome</keyword>
<dbReference type="InterPro" id="IPR039555">
    <property type="entry name" value="TraF/TrbB"/>
</dbReference>
<accession>Q0F375</accession>
<sequence length="260" mass="30331">MNRTVWQMQWIVLVFAILFPPCAIHAKTTDASFFFDHERGWFWYERPPKQEKRQREESYAFPPKTIEEARRQLKSLKERAVMHPTDRNMVAYIRLQNWVNDKSDAFANAWQRVLWTHPGLDYSIDHPIDGRALLIRREEKDAHYRQRLNEIAGRYGMIFMFRSTCPYCHAEAPMLRHFAAKHGFSVIPVSQDGIGLPDYPRPEMDHGISSQFGVQSVPALFLVNPRRREVFPVAFGMISESELARRIVSIVNAREDGGGK</sequence>